<protein>
    <recommendedName>
        <fullName evidence="1">Helix-turn-helix domain-containing protein</fullName>
    </recommendedName>
</protein>
<reference evidence="2" key="1">
    <citation type="submission" date="2019-03" db="EMBL/GenBank/DDBJ databases">
        <title>Single cell metagenomics reveals metabolic interactions within the superorganism composed of flagellate Streblomastix strix and complex community of Bacteroidetes bacteria on its surface.</title>
        <authorList>
            <person name="Treitli S.C."/>
            <person name="Kolisko M."/>
            <person name="Husnik F."/>
            <person name="Keeling P."/>
            <person name="Hampl V."/>
        </authorList>
    </citation>
    <scope>NUCLEOTIDE SEQUENCE</scope>
    <source>
        <strain evidence="2">STM</strain>
    </source>
</reference>
<sequence length="112" mass="13067">MPVGISRNMKNLLSIIQDEKANIKLEMSGEDLLEFSNDLINRAKSELSMEIAEARKEKYLTKEEVKEICGVCDATLWHWNKKNYLKTIKIGNKVRYRLSDIRRILEANNVVR</sequence>
<gene>
    <name evidence="2" type="ORF">EZS27_030722</name>
</gene>
<dbReference type="EMBL" id="SNRY01003897">
    <property type="protein sequence ID" value="KAA6319375.1"/>
    <property type="molecule type" value="Genomic_DNA"/>
</dbReference>
<dbReference type="InterPro" id="IPR009061">
    <property type="entry name" value="DNA-bd_dom_put_sf"/>
</dbReference>
<evidence type="ECO:0000259" key="1">
    <source>
        <dbReference type="Pfam" id="PF12728"/>
    </source>
</evidence>
<name>A0A5J4QC87_9ZZZZ</name>
<evidence type="ECO:0000313" key="2">
    <source>
        <dbReference type="EMBL" id="KAA6319375.1"/>
    </source>
</evidence>
<dbReference type="AlphaFoldDB" id="A0A5J4QC87"/>
<dbReference type="InterPro" id="IPR041657">
    <property type="entry name" value="HTH_17"/>
</dbReference>
<accession>A0A5J4QC87</accession>
<organism evidence="2">
    <name type="scientific">termite gut metagenome</name>
    <dbReference type="NCBI Taxonomy" id="433724"/>
    <lineage>
        <taxon>unclassified sequences</taxon>
        <taxon>metagenomes</taxon>
        <taxon>organismal metagenomes</taxon>
    </lineage>
</organism>
<dbReference type="SUPFAM" id="SSF46955">
    <property type="entry name" value="Putative DNA-binding domain"/>
    <property type="match status" value="1"/>
</dbReference>
<proteinExistence type="predicted"/>
<feature type="domain" description="Helix-turn-helix" evidence="1">
    <location>
        <begin position="59"/>
        <end position="108"/>
    </location>
</feature>
<comment type="caution">
    <text evidence="2">The sequence shown here is derived from an EMBL/GenBank/DDBJ whole genome shotgun (WGS) entry which is preliminary data.</text>
</comment>
<dbReference type="Pfam" id="PF12728">
    <property type="entry name" value="HTH_17"/>
    <property type="match status" value="1"/>
</dbReference>